<evidence type="ECO:0000313" key="4">
    <source>
        <dbReference type="EMBL" id="MBD7908542.1"/>
    </source>
</evidence>
<proteinExistence type="predicted"/>
<dbReference type="InterPro" id="IPR050789">
    <property type="entry name" value="Diverse_Enzym_Activities"/>
</dbReference>
<dbReference type="Pfam" id="PF20773">
    <property type="entry name" value="InhA-like_MAM"/>
    <property type="match status" value="1"/>
</dbReference>
<feature type="domain" description="Beta-lactamase-related" evidence="3">
    <location>
        <begin position="68"/>
        <end position="406"/>
    </location>
</feature>
<accession>A0ABR8PK74</accession>
<dbReference type="Proteomes" id="UP000659496">
    <property type="component" value="Unassembled WGS sequence"/>
</dbReference>
<dbReference type="GO" id="GO:0016787">
    <property type="term" value="F:hydrolase activity"/>
    <property type="evidence" value="ECO:0007669"/>
    <property type="project" value="UniProtKB-KW"/>
</dbReference>
<protein>
    <submittedName>
        <fullName evidence="4">Serine hydrolase</fullName>
    </submittedName>
</protein>
<keyword evidence="5" id="KW-1185">Reference proteome</keyword>
<gene>
    <name evidence="4" type="ORF">H9659_09385</name>
</gene>
<evidence type="ECO:0000256" key="1">
    <source>
        <dbReference type="ARBA" id="ARBA00022801"/>
    </source>
</evidence>
<dbReference type="PANTHER" id="PTHR43283">
    <property type="entry name" value="BETA-LACTAMASE-RELATED"/>
    <property type="match status" value="1"/>
</dbReference>
<feature type="signal peptide" evidence="2">
    <location>
        <begin position="1"/>
        <end position="24"/>
    </location>
</feature>
<name>A0ABR8PK74_9BACL</name>
<evidence type="ECO:0000259" key="3">
    <source>
        <dbReference type="Pfam" id="PF00144"/>
    </source>
</evidence>
<feature type="chain" id="PRO_5045164944" evidence="2">
    <location>
        <begin position="25"/>
        <end position="548"/>
    </location>
</feature>
<reference evidence="4 5" key="1">
    <citation type="submission" date="2020-08" db="EMBL/GenBank/DDBJ databases">
        <title>A Genomic Blueprint of the Chicken Gut Microbiome.</title>
        <authorList>
            <person name="Gilroy R."/>
            <person name="Ravi A."/>
            <person name="Getino M."/>
            <person name="Pursley I."/>
            <person name="Horton D.L."/>
            <person name="Alikhan N.-F."/>
            <person name="Baker D."/>
            <person name="Gharbi K."/>
            <person name="Hall N."/>
            <person name="Watson M."/>
            <person name="Adriaenssens E.M."/>
            <person name="Foster-Nyarko E."/>
            <person name="Jarju S."/>
            <person name="Secka A."/>
            <person name="Antonio M."/>
            <person name="Oren A."/>
            <person name="Chaudhuri R."/>
            <person name="La Ragione R.M."/>
            <person name="Hildebrand F."/>
            <person name="Pallen M.J."/>
        </authorList>
    </citation>
    <scope>NUCLEOTIDE SEQUENCE [LARGE SCALE GENOMIC DNA]</scope>
    <source>
        <strain evidence="4 5">Sa3CUA8</strain>
    </source>
</reference>
<dbReference type="SUPFAM" id="SSF56601">
    <property type="entry name" value="beta-lactamase/transpeptidase-like"/>
    <property type="match status" value="1"/>
</dbReference>
<organism evidence="4 5">
    <name type="scientific">Sporosarcina gallistercoris</name>
    <dbReference type="NCBI Taxonomy" id="2762245"/>
    <lineage>
        <taxon>Bacteria</taxon>
        <taxon>Bacillati</taxon>
        <taxon>Bacillota</taxon>
        <taxon>Bacilli</taxon>
        <taxon>Bacillales</taxon>
        <taxon>Caryophanaceae</taxon>
        <taxon>Sporosarcina</taxon>
    </lineage>
</organism>
<dbReference type="Pfam" id="PF00144">
    <property type="entry name" value="Beta-lactamase"/>
    <property type="match status" value="1"/>
</dbReference>
<sequence length="548" mass="60172">MVKSKKKFLTALLVCSLASGLVFAETAGAHSYSIPNKAWNDPGHGAPVLHQGSVKGAGMRQQPLQDIDAVLHEAIEEKTTPGAVVLVARNGHIVKQQAYGDAARYVDDAYTEMENPVAMQTDTIFDVASISKIFTTVAAMKLYEKGAIQLDAPVAKYIPEFAASGKETVTIRQLMTHTSGFTAWIPLHSQGETREDRLQLVFAQPLEAQPGSVYTYSDLNMITLGAVVEKLSGKRLDQFVKDEITKPLGMKDTMYNPPASLKNRIAATEFQPEIGRGLVWGEVHDENAWSLDGVAGHAGVFSTAKDLGIFAHMILNEGKYGGKRILKPATVQLLSENQIPEFDGDDHGLGWELNQGWYMDALSGPSSAGHTGFTGTSIVINQKNKTIAILLTNRVHPTRKTISLNSVRRDFVRRVADAIPAPIPKNTDAWFSGYGDKLHRDLLVKATKEVNEVSFDTWYEVEKDSDFGVVEASGDGISWSEVGTRLTGTNDKWSNLTVMLPEGTKQIRFRYETDASVNGRGWYVGNIKLNGQLVNPESDATDWENRNY</sequence>
<keyword evidence="1 4" id="KW-0378">Hydrolase</keyword>
<dbReference type="RefSeq" id="WP_191689786.1">
    <property type="nucleotide sequence ID" value="NZ_JACSQY010000006.1"/>
</dbReference>
<dbReference type="InterPro" id="IPR001466">
    <property type="entry name" value="Beta-lactam-related"/>
</dbReference>
<keyword evidence="2" id="KW-0732">Signal</keyword>
<dbReference type="PANTHER" id="PTHR43283:SF11">
    <property type="entry name" value="BETA-LACTAMASE-RELATED DOMAIN-CONTAINING PROTEIN"/>
    <property type="match status" value="1"/>
</dbReference>
<dbReference type="Gene3D" id="3.40.710.10">
    <property type="entry name" value="DD-peptidase/beta-lactamase superfamily"/>
    <property type="match status" value="1"/>
</dbReference>
<dbReference type="EMBL" id="JACSQY010000006">
    <property type="protein sequence ID" value="MBD7908542.1"/>
    <property type="molecule type" value="Genomic_DNA"/>
</dbReference>
<evidence type="ECO:0000313" key="5">
    <source>
        <dbReference type="Proteomes" id="UP000659496"/>
    </source>
</evidence>
<dbReference type="InterPro" id="IPR012338">
    <property type="entry name" value="Beta-lactam/transpept-like"/>
</dbReference>
<evidence type="ECO:0000256" key="2">
    <source>
        <dbReference type="SAM" id="SignalP"/>
    </source>
</evidence>
<comment type="caution">
    <text evidence="4">The sequence shown here is derived from an EMBL/GenBank/DDBJ whole genome shotgun (WGS) entry which is preliminary data.</text>
</comment>